<reference evidence="2 3" key="1">
    <citation type="submission" date="2023-01" db="EMBL/GenBank/DDBJ databases">
        <title>Analysis of 21 Apiospora genomes using comparative genomics revels a genus with tremendous synthesis potential of carbohydrate active enzymes and secondary metabolites.</title>
        <authorList>
            <person name="Sorensen T."/>
        </authorList>
    </citation>
    <scope>NUCLEOTIDE SEQUENCE [LARGE SCALE GENOMIC DNA]</scope>
    <source>
        <strain evidence="2 3">CBS 83171</strain>
    </source>
</reference>
<organism evidence="2 3">
    <name type="scientific">Apiospora saccharicola</name>
    <dbReference type="NCBI Taxonomy" id="335842"/>
    <lineage>
        <taxon>Eukaryota</taxon>
        <taxon>Fungi</taxon>
        <taxon>Dikarya</taxon>
        <taxon>Ascomycota</taxon>
        <taxon>Pezizomycotina</taxon>
        <taxon>Sordariomycetes</taxon>
        <taxon>Xylariomycetidae</taxon>
        <taxon>Amphisphaeriales</taxon>
        <taxon>Apiosporaceae</taxon>
        <taxon>Apiospora</taxon>
    </lineage>
</organism>
<dbReference type="Proteomes" id="UP001446871">
    <property type="component" value="Unassembled WGS sequence"/>
</dbReference>
<evidence type="ECO:0000256" key="1">
    <source>
        <dbReference type="SAM" id="MobiDB-lite"/>
    </source>
</evidence>
<accession>A0ABR1UMP0</accession>
<dbReference type="EMBL" id="JAQQWM010000006">
    <property type="protein sequence ID" value="KAK8059331.1"/>
    <property type="molecule type" value="Genomic_DNA"/>
</dbReference>
<sequence>MGSSSRNPRHSTATSTTTPPLPPPLSAELLFLAYHNHQRGDAWALARFVIWMGWACVRSSAAGVLEAVRGALLVPLAVAYVYSTGSQGYYGWGG</sequence>
<gene>
    <name evidence="2" type="ORF">PG996_009261</name>
</gene>
<proteinExistence type="predicted"/>
<evidence type="ECO:0000313" key="3">
    <source>
        <dbReference type="Proteomes" id="UP001446871"/>
    </source>
</evidence>
<evidence type="ECO:0000313" key="2">
    <source>
        <dbReference type="EMBL" id="KAK8059331.1"/>
    </source>
</evidence>
<protein>
    <submittedName>
        <fullName evidence="2">Uncharacterized protein</fullName>
    </submittedName>
</protein>
<keyword evidence="3" id="KW-1185">Reference proteome</keyword>
<comment type="caution">
    <text evidence="2">The sequence shown here is derived from an EMBL/GenBank/DDBJ whole genome shotgun (WGS) entry which is preliminary data.</text>
</comment>
<feature type="region of interest" description="Disordered" evidence="1">
    <location>
        <begin position="1"/>
        <end position="23"/>
    </location>
</feature>
<name>A0ABR1UMP0_9PEZI</name>